<evidence type="ECO:0000259" key="1">
    <source>
        <dbReference type="Pfam" id="PF11892"/>
    </source>
</evidence>
<evidence type="ECO:0000313" key="3">
    <source>
        <dbReference type="Proteomes" id="UP000255460"/>
    </source>
</evidence>
<dbReference type="InterPro" id="IPR021826">
    <property type="entry name" value="PpnN_C"/>
</dbReference>
<accession>A0A376KPX3</accession>
<sequence>MEVLAADLRRAFSGIVAGNVKEVGIRAIEEFGPYKINGDKEIMRRMDDLLQGFVAQASYEVARLSLHPLLRNLHVISPPPGDVCCRVFSFLVTYSSTHFICYMNVSYHPHATNIITVNMSYNLYCNANVSLFS</sequence>
<dbReference type="Gene3D" id="3.40.50.450">
    <property type="match status" value="1"/>
</dbReference>
<organism evidence="2 3">
    <name type="scientific">Escherichia coli</name>
    <dbReference type="NCBI Taxonomy" id="562"/>
    <lineage>
        <taxon>Bacteria</taxon>
        <taxon>Pseudomonadati</taxon>
        <taxon>Pseudomonadota</taxon>
        <taxon>Gammaproteobacteria</taxon>
        <taxon>Enterobacterales</taxon>
        <taxon>Enterobacteriaceae</taxon>
        <taxon>Escherichia</taxon>
    </lineage>
</organism>
<name>A0A376KPX3_ECOLX</name>
<feature type="domain" description="Pyrimidine/purine nucleotide 5'-monophosphate nucleosidase C-terminal" evidence="1">
    <location>
        <begin position="2"/>
        <end position="62"/>
    </location>
</feature>
<reference evidence="2 3" key="1">
    <citation type="submission" date="2018-06" db="EMBL/GenBank/DDBJ databases">
        <authorList>
            <consortium name="Pathogen Informatics"/>
            <person name="Doyle S."/>
        </authorList>
    </citation>
    <scope>NUCLEOTIDE SEQUENCE [LARGE SCALE GENOMIC DNA]</scope>
    <source>
        <strain evidence="2 3">NCTC10418</strain>
    </source>
</reference>
<dbReference type="AlphaFoldDB" id="A0A376KPX3"/>
<dbReference type="Pfam" id="PF11892">
    <property type="entry name" value="PpnN_C"/>
    <property type="match status" value="1"/>
</dbReference>
<dbReference type="EMBL" id="UFZQ01000001">
    <property type="protein sequence ID" value="STE83997.1"/>
    <property type="molecule type" value="Genomic_DNA"/>
</dbReference>
<proteinExistence type="predicted"/>
<dbReference type="Proteomes" id="UP000255460">
    <property type="component" value="Unassembled WGS sequence"/>
</dbReference>
<gene>
    <name evidence="2" type="primary">ygdH_1</name>
    <name evidence="2" type="ORF">NCTC10418_01668</name>
</gene>
<evidence type="ECO:0000313" key="2">
    <source>
        <dbReference type="EMBL" id="STE83997.1"/>
    </source>
</evidence>
<protein>
    <submittedName>
        <fullName evidence="2">Putative decarboxylase</fullName>
    </submittedName>
</protein>